<sequence>MVEQSVSGFVNDFVQNIVKPMKKLIFTLSIALAGVLAAKAQSTDSVKSNSWFKHNVAGAAQIQVTYRKSNLNQLNAALNKNGFPSLSENSIWINASMSHIHQKWLFEDGIGFTPLSTSEVNNIKARYNQYQVYFRAGYDISKNADFRLYPFAGINLSGAVLNIQDKARQENVNDFSQELLNSTSSKTLYQPNFGIELGAGFDYLIKMKTKQMDCFQIQRSIPVGLRLGYYINASAGDWKIDSYTLSNGPGNKQSAVFVSFNIGLGYMIRKQ</sequence>
<dbReference type="eggNOG" id="ENOG50329MV">
    <property type="taxonomic scope" value="Bacteria"/>
</dbReference>
<accession>H1Y2D4</accession>
<dbReference type="AlphaFoldDB" id="H1Y2D4"/>
<evidence type="ECO:0000313" key="1">
    <source>
        <dbReference type="EMBL" id="EHQ27914.1"/>
    </source>
</evidence>
<keyword evidence="2" id="KW-1185">Reference proteome</keyword>
<gene>
    <name evidence="1" type="ORF">Mucpa_3818</name>
</gene>
<organism evidence="1 2">
    <name type="scientific">Mucilaginibacter paludis DSM 18603</name>
    <dbReference type="NCBI Taxonomy" id="714943"/>
    <lineage>
        <taxon>Bacteria</taxon>
        <taxon>Pseudomonadati</taxon>
        <taxon>Bacteroidota</taxon>
        <taxon>Sphingobacteriia</taxon>
        <taxon>Sphingobacteriales</taxon>
        <taxon>Sphingobacteriaceae</taxon>
        <taxon>Mucilaginibacter</taxon>
    </lineage>
</organism>
<dbReference type="HOGENOM" id="CLU_1102194_0_0_10"/>
<reference evidence="1" key="1">
    <citation type="submission" date="2011-09" db="EMBL/GenBank/DDBJ databases">
        <title>The permanent draft genome of Mucilaginibacter paludis DSM 18603.</title>
        <authorList>
            <consortium name="US DOE Joint Genome Institute (JGI-PGF)"/>
            <person name="Lucas S."/>
            <person name="Han J."/>
            <person name="Lapidus A."/>
            <person name="Bruce D."/>
            <person name="Goodwin L."/>
            <person name="Pitluck S."/>
            <person name="Peters L."/>
            <person name="Kyrpides N."/>
            <person name="Mavromatis K."/>
            <person name="Ivanova N."/>
            <person name="Mikhailova N."/>
            <person name="Held B."/>
            <person name="Detter J.C."/>
            <person name="Tapia R."/>
            <person name="Han C."/>
            <person name="Land M."/>
            <person name="Hauser L."/>
            <person name="Markowitz V."/>
            <person name="Cheng J.-F."/>
            <person name="Hugenholtz P."/>
            <person name="Woyke T."/>
            <person name="Wu D."/>
            <person name="Tindall B."/>
            <person name="Brambilla E."/>
            <person name="Klenk H.-P."/>
            <person name="Eisen J.A."/>
        </authorList>
    </citation>
    <scope>NUCLEOTIDE SEQUENCE [LARGE SCALE GENOMIC DNA]</scope>
    <source>
        <strain evidence="1">DSM 18603</strain>
    </source>
</reference>
<evidence type="ECO:0008006" key="3">
    <source>
        <dbReference type="Google" id="ProtNLM"/>
    </source>
</evidence>
<dbReference type="STRING" id="714943.Mucpa_3818"/>
<evidence type="ECO:0000313" key="2">
    <source>
        <dbReference type="Proteomes" id="UP000002774"/>
    </source>
</evidence>
<protein>
    <recommendedName>
        <fullName evidence="3">Outer membrane protein beta-barrel domain-containing protein</fullName>
    </recommendedName>
</protein>
<dbReference type="EMBL" id="CM001403">
    <property type="protein sequence ID" value="EHQ27914.1"/>
    <property type="molecule type" value="Genomic_DNA"/>
</dbReference>
<dbReference type="Proteomes" id="UP000002774">
    <property type="component" value="Chromosome"/>
</dbReference>
<name>H1Y2D4_9SPHI</name>
<proteinExistence type="predicted"/>